<dbReference type="Pfam" id="PF02686">
    <property type="entry name" value="GatC"/>
    <property type="match status" value="1"/>
</dbReference>
<keyword evidence="1" id="KW-0547">Nucleotide-binding</keyword>
<keyword evidence="1" id="KW-0067">ATP-binding</keyword>
<protein>
    <recommendedName>
        <fullName evidence="1">Glutamyl-tRNA(Gln) amidotransferase subunit C, mitochondrial</fullName>
        <shortName evidence="1">Glu-AdT subunit C</shortName>
        <ecNumber evidence="1">6.3.5.-</ecNumber>
    </recommendedName>
</protein>
<dbReference type="GO" id="GO:0006450">
    <property type="term" value="P:regulation of translational fidelity"/>
    <property type="evidence" value="ECO:0007669"/>
    <property type="project" value="InterPro"/>
</dbReference>
<gene>
    <name evidence="2" type="ORF">RMAR00112_LOCUS14013</name>
</gene>
<dbReference type="GO" id="GO:0009507">
    <property type="term" value="C:chloroplast"/>
    <property type="evidence" value="ECO:0007669"/>
    <property type="project" value="TreeGrafter"/>
</dbReference>
<keyword evidence="1" id="KW-0648">Protein biosynthesis</keyword>
<dbReference type="PANTHER" id="PTHR15004:SF0">
    <property type="entry name" value="GLUTAMYL-TRNA(GLN) AMIDOTRANSFERASE SUBUNIT C, MITOCHONDRIAL"/>
    <property type="match status" value="1"/>
</dbReference>
<dbReference type="PANTHER" id="PTHR15004">
    <property type="entry name" value="GLUTAMYL-TRNA(GLN) AMIDOTRANSFERASE SUBUNIT C, MITOCHONDRIAL"/>
    <property type="match status" value="1"/>
</dbReference>
<dbReference type="GO" id="GO:0030956">
    <property type="term" value="C:glutamyl-tRNA(Gln) amidotransferase complex"/>
    <property type="evidence" value="ECO:0007669"/>
    <property type="project" value="UniProtKB-UniRule"/>
</dbReference>
<dbReference type="GO" id="GO:0005739">
    <property type="term" value="C:mitochondrion"/>
    <property type="evidence" value="ECO:0007669"/>
    <property type="project" value="UniProtKB-SubCell"/>
</dbReference>
<accession>A0A7S2ZNI6</accession>
<keyword evidence="1" id="KW-0436">Ligase</keyword>
<dbReference type="Gene3D" id="1.10.20.60">
    <property type="entry name" value="Glu-tRNAGln amidotransferase C subunit, N-terminal domain"/>
    <property type="match status" value="1"/>
</dbReference>
<proteinExistence type="inferred from homology"/>
<evidence type="ECO:0000313" key="2">
    <source>
        <dbReference type="EMBL" id="CAE0046036.1"/>
    </source>
</evidence>
<dbReference type="SUPFAM" id="SSF141000">
    <property type="entry name" value="Glu-tRNAGln amidotransferase C subunit"/>
    <property type="match status" value="1"/>
</dbReference>
<dbReference type="InterPro" id="IPR003837">
    <property type="entry name" value="GatC"/>
</dbReference>
<comment type="similarity">
    <text evidence="1">Belongs to the GatC family.</text>
</comment>
<comment type="subunit">
    <text evidence="1">Subunit of the heterotrimeric GatCAB amidotransferase (AdT) complex, composed of A, B and C subunits.</text>
</comment>
<dbReference type="GO" id="GO:0050567">
    <property type="term" value="F:glutaminyl-tRNA synthase (glutamine-hydrolyzing) activity"/>
    <property type="evidence" value="ECO:0007669"/>
    <property type="project" value="UniProtKB-UniRule"/>
</dbReference>
<comment type="function">
    <text evidence="1">Allows the formation of correctly charged Gln-tRNA(Gln) through the transamidation of misacylated Glu-tRNA(Gln) in the mitochondria. The reaction takes place in the presence of glutamine and ATP through an activated gamma-phospho-Glu-tRNA(Gln).</text>
</comment>
<dbReference type="NCBIfam" id="TIGR00135">
    <property type="entry name" value="gatC"/>
    <property type="match status" value="1"/>
</dbReference>
<dbReference type="GO" id="GO:0005524">
    <property type="term" value="F:ATP binding"/>
    <property type="evidence" value="ECO:0007669"/>
    <property type="project" value="UniProtKB-KW"/>
</dbReference>
<comment type="catalytic activity">
    <reaction evidence="1">
        <text>L-glutamyl-tRNA(Gln) + L-glutamine + ATP + H2O = L-glutaminyl-tRNA(Gln) + L-glutamate + ADP + phosphate + H(+)</text>
        <dbReference type="Rhea" id="RHEA:17521"/>
        <dbReference type="Rhea" id="RHEA-COMP:9681"/>
        <dbReference type="Rhea" id="RHEA-COMP:9684"/>
        <dbReference type="ChEBI" id="CHEBI:15377"/>
        <dbReference type="ChEBI" id="CHEBI:15378"/>
        <dbReference type="ChEBI" id="CHEBI:29985"/>
        <dbReference type="ChEBI" id="CHEBI:30616"/>
        <dbReference type="ChEBI" id="CHEBI:43474"/>
        <dbReference type="ChEBI" id="CHEBI:58359"/>
        <dbReference type="ChEBI" id="CHEBI:78520"/>
        <dbReference type="ChEBI" id="CHEBI:78521"/>
        <dbReference type="ChEBI" id="CHEBI:456216"/>
    </reaction>
</comment>
<dbReference type="HAMAP" id="MF_00122">
    <property type="entry name" value="GatC"/>
    <property type="match status" value="1"/>
</dbReference>
<evidence type="ECO:0000256" key="1">
    <source>
        <dbReference type="HAMAP-Rule" id="MF_03149"/>
    </source>
</evidence>
<reference evidence="2" key="1">
    <citation type="submission" date="2021-01" db="EMBL/GenBank/DDBJ databases">
        <authorList>
            <person name="Corre E."/>
            <person name="Pelletier E."/>
            <person name="Niang G."/>
            <person name="Scheremetjew M."/>
            <person name="Finn R."/>
            <person name="Kale V."/>
            <person name="Holt S."/>
            <person name="Cochrane G."/>
            <person name="Meng A."/>
            <person name="Brown T."/>
            <person name="Cohen L."/>
        </authorList>
    </citation>
    <scope>NUCLEOTIDE SEQUENCE</scope>
    <source>
        <strain evidence="2">CCMP 769</strain>
    </source>
</reference>
<sequence>MSAFVLSSLRLGTSAWRGASRRSVRCCSAKVEITRELVEKTAKLASLQLSNEEVDRITPELQKIIGFVEQINAVDVSGVEPTLRVEDLWNVLREDKPTIFPAQDEMLEEAPLLESDFIRVPKILAEAD</sequence>
<dbReference type="InterPro" id="IPR036113">
    <property type="entry name" value="Asp/Glu-ADT_sf_sub_c"/>
</dbReference>
<dbReference type="GO" id="GO:0032543">
    <property type="term" value="P:mitochondrial translation"/>
    <property type="evidence" value="ECO:0007669"/>
    <property type="project" value="UniProtKB-UniRule"/>
</dbReference>
<dbReference type="EMBL" id="HBHW01018252">
    <property type="protein sequence ID" value="CAE0046036.1"/>
    <property type="molecule type" value="Transcribed_RNA"/>
</dbReference>
<name>A0A7S2ZNI6_9RHOD</name>
<comment type="subcellular location">
    <subcellularLocation>
        <location evidence="1">Mitochondrion</location>
    </subcellularLocation>
</comment>
<keyword evidence="1" id="KW-0496">Mitochondrion</keyword>
<organism evidence="2">
    <name type="scientific">Rhodosorus marinus</name>
    <dbReference type="NCBI Taxonomy" id="101924"/>
    <lineage>
        <taxon>Eukaryota</taxon>
        <taxon>Rhodophyta</taxon>
        <taxon>Stylonematophyceae</taxon>
        <taxon>Stylonematales</taxon>
        <taxon>Stylonemataceae</taxon>
        <taxon>Rhodosorus</taxon>
    </lineage>
</organism>
<dbReference type="AlphaFoldDB" id="A0A7S2ZNI6"/>
<dbReference type="EC" id="6.3.5.-" evidence="1"/>
<dbReference type="GO" id="GO:0070681">
    <property type="term" value="P:glutaminyl-tRNAGln biosynthesis via transamidation"/>
    <property type="evidence" value="ECO:0007669"/>
    <property type="project" value="UniProtKB-UniRule"/>
</dbReference>